<gene>
    <name evidence="2" type="ORF">GGD46_001944</name>
</gene>
<accession>A0A7X0IS35</accession>
<protein>
    <submittedName>
        <fullName evidence="2">Uncharacterized protein</fullName>
    </submittedName>
</protein>
<evidence type="ECO:0000313" key="3">
    <source>
        <dbReference type="Proteomes" id="UP000565576"/>
    </source>
</evidence>
<feature type="transmembrane region" description="Helical" evidence="1">
    <location>
        <begin position="42"/>
        <end position="60"/>
    </location>
</feature>
<name>A0A7X0IS35_9HYPH</name>
<keyword evidence="1" id="KW-0812">Transmembrane</keyword>
<evidence type="ECO:0000256" key="1">
    <source>
        <dbReference type="SAM" id="Phobius"/>
    </source>
</evidence>
<proteinExistence type="predicted"/>
<organism evidence="2 3">
    <name type="scientific">Rhizobium lusitanum</name>
    <dbReference type="NCBI Taxonomy" id="293958"/>
    <lineage>
        <taxon>Bacteria</taxon>
        <taxon>Pseudomonadati</taxon>
        <taxon>Pseudomonadota</taxon>
        <taxon>Alphaproteobacteria</taxon>
        <taxon>Hyphomicrobiales</taxon>
        <taxon>Rhizobiaceae</taxon>
        <taxon>Rhizobium/Agrobacterium group</taxon>
        <taxon>Rhizobium</taxon>
    </lineage>
</organism>
<keyword evidence="1" id="KW-1133">Transmembrane helix</keyword>
<comment type="caution">
    <text evidence="2">The sequence shown here is derived from an EMBL/GenBank/DDBJ whole genome shotgun (WGS) entry which is preliminary data.</text>
</comment>
<dbReference type="Proteomes" id="UP000565576">
    <property type="component" value="Unassembled WGS sequence"/>
</dbReference>
<dbReference type="AlphaFoldDB" id="A0A7X0IS35"/>
<dbReference type="EMBL" id="JACHBG010000003">
    <property type="protein sequence ID" value="MBB6484666.1"/>
    <property type="molecule type" value="Genomic_DNA"/>
</dbReference>
<dbReference type="RefSeq" id="WP_184703507.1">
    <property type="nucleotide sequence ID" value="NZ_JACHBG010000003.1"/>
</dbReference>
<keyword evidence="1" id="KW-0472">Membrane</keyword>
<evidence type="ECO:0000313" key="2">
    <source>
        <dbReference type="EMBL" id="MBB6484666.1"/>
    </source>
</evidence>
<sequence>MQKETEQHFRTRDLDGDAEKIRTGAYQVISKEDAKRAFQERLWLWLALVSILVLLAWLFGAI</sequence>
<reference evidence="2 3" key="1">
    <citation type="submission" date="2020-08" db="EMBL/GenBank/DDBJ databases">
        <title>Genomic Encyclopedia of Type Strains, Phase IV (KMG-V): Genome sequencing to study the core and pangenomes of soil and plant-associated prokaryotes.</title>
        <authorList>
            <person name="Whitman W."/>
        </authorList>
    </citation>
    <scope>NUCLEOTIDE SEQUENCE [LARGE SCALE GENOMIC DNA]</scope>
    <source>
        <strain evidence="2 3">SEMIA 4060</strain>
    </source>
</reference>